<evidence type="ECO:0000256" key="4">
    <source>
        <dbReference type="PROSITE-ProRule" id="PRU00335"/>
    </source>
</evidence>
<name>A0A1M6J1J3_9FLAO</name>
<dbReference type="PROSITE" id="PS50977">
    <property type="entry name" value="HTH_TETR_2"/>
    <property type="match status" value="1"/>
</dbReference>
<dbReference type="SUPFAM" id="SSF46689">
    <property type="entry name" value="Homeodomain-like"/>
    <property type="match status" value="1"/>
</dbReference>
<evidence type="ECO:0000256" key="2">
    <source>
        <dbReference type="ARBA" id="ARBA00023125"/>
    </source>
</evidence>
<organism evidence="6 7">
    <name type="scientific">Aquimarina spongiae</name>
    <dbReference type="NCBI Taxonomy" id="570521"/>
    <lineage>
        <taxon>Bacteria</taxon>
        <taxon>Pseudomonadati</taxon>
        <taxon>Bacteroidota</taxon>
        <taxon>Flavobacteriia</taxon>
        <taxon>Flavobacteriales</taxon>
        <taxon>Flavobacteriaceae</taxon>
        <taxon>Aquimarina</taxon>
    </lineage>
</organism>
<evidence type="ECO:0000259" key="5">
    <source>
        <dbReference type="PROSITE" id="PS50977"/>
    </source>
</evidence>
<gene>
    <name evidence="6" type="ORF">SAMN04488508_108189</name>
</gene>
<dbReference type="Gene3D" id="1.10.357.10">
    <property type="entry name" value="Tetracycline Repressor, domain 2"/>
    <property type="match status" value="1"/>
</dbReference>
<dbReference type="RefSeq" id="WP_084549608.1">
    <property type="nucleotide sequence ID" value="NZ_FQYP01000008.1"/>
</dbReference>
<dbReference type="GO" id="GO:0003677">
    <property type="term" value="F:DNA binding"/>
    <property type="evidence" value="ECO:0007669"/>
    <property type="project" value="UniProtKB-UniRule"/>
</dbReference>
<keyword evidence="7" id="KW-1185">Reference proteome</keyword>
<dbReference type="InterPro" id="IPR001647">
    <property type="entry name" value="HTH_TetR"/>
</dbReference>
<sequence>MRPQKVLDIDMITKLTEVFRERGYEGTSLAEIAKATGLKKASLYHRFPNGKQEMAEAVLSHVDEWVETHIFKVLLDENQTPEERLVAGLDSIRNFYNNGEQVCVFRALSMKSGLELFQTQIENGMKRWIEVFEIVGKTFQISSSKAREEAIQTLVEIQGSLILVKGLSDLKIFENTLQKIKNRYITT</sequence>
<protein>
    <submittedName>
        <fullName evidence="6">Transcriptional regulator, TetR family</fullName>
    </submittedName>
</protein>
<dbReference type="EMBL" id="FQYP01000008">
    <property type="protein sequence ID" value="SHJ40509.1"/>
    <property type="molecule type" value="Genomic_DNA"/>
</dbReference>
<evidence type="ECO:0000256" key="1">
    <source>
        <dbReference type="ARBA" id="ARBA00023015"/>
    </source>
</evidence>
<proteinExistence type="predicted"/>
<evidence type="ECO:0000256" key="3">
    <source>
        <dbReference type="ARBA" id="ARBA00023163"/>
    </source>
</evidence>
<keyword evidence="3" id="KW-0804">Transcription</keyword>
<keyword evidence="2 4" id="KW-0238">DNA-binding</keyword>
<dbReference type="PANTHER" id="PTHR47506">
    <property type="entry name" value="TRANSCRIPTIONAL REGULATORY PROTEIN"/>
    <property type="match status" value="1"/>
</dbReference>
<dbReference type="STRING" id="570521.SAMN04488508_108189"/>
<dbReference type="Proteomes" id="UP000184432">
    <property type="component" value="Unassembled WGS sequence"/>
</dbReference>
<keyword evidence="1" id="KW-0805">Transcription regulation</keyword>
<dbReference type="InterPro" id="IPR009057">
    <property type="entry name" value="Homeodomain-like_sf"/>
</dbReference>
<feature type="DNA-binding region" description="H-T-H motif" evidence="4">
    <location>
        <begin position="28"/>
        <end position="47"/>
    </location>
</feature>
<feature type="domain" description="HTH tetR-type" evidence="5">
    <location>
        <begin position="5"/>
        <end position="65"/>
    </location>
</feature>
<evidence type="ECO:0000313" key="7">
    <source>
        <dbReference type="Proteomes" id="UP000184432"/>
    </source>
</evidence>
<dbReference type="Pfam" id="PF00440">
    <property type="entry name" value="TetR_N"/>
    <property type="match status" value="1"/>
</dbReference>
<dbReference type="PANTHER" id="PTHR47506:SF1">
    <property type="entry name" value="HTH-TYPE TRANSCRIPTIONAL REGULATOR YJDC"/>
    <property type="match status" value="1"/>
</dbReference>
<reference evidence="7" key="1">
    <citation type="submission" date="2016-11" db="EMBL/GenBank/DDBJ databases">
        <authorList>
            <person name="Varghese N."/>
            <person name="Submissions S."/>
        </authorList>
    </citation>
    <scope>NUCLEOTIDE SEQUENCE [LARGE SCALE GENOMIC DNA]</scope>
    <source>
        <strain evidence="7">DSM 22623</strain>
    </source>
</reference>
<dbReference type="OrthoDB" id="9789566at2"/>
<accession>A0A1M6J1J3</accession>
<dbReference type="AlphaFoldDB" id="A0A1M6J1J3"/>
<evidence type="ECO:0000313" key="6">
    <source>
        <dbReference type="EMBL" id="SHJ40509.1"/>
    </source>
</evidence>